<accession>A0A7V2WU78</accession>
<dbReference type="PANTHER" id="PTHR30417:SF4">
    <property type="entry name" value="1,6-ANHYDRO-N-ACETYLMURAMYL-L-ALANINE AMIDASE AMPD"/>
    <property type="match status" value="1"/>
</dbReference>
<dbReference type="Proteomes" id="UP000885750">
    <property type="component" value="Unassembled WGS sequence"/>
</dbReference>
<comment type="catalytic activity">
    <reaction evidence="1">
        <text>Hydrolyzes the link between N-acetylmuramoyl residues and L-amino acid residues in certain cell-wall glycopeptides.</text>
        <dbReference type="EC" id="3.5.1.28"/>
    </reaction>
</comment>
<proteinExistence type="inferred from homology"/>
<dbReference type="InterPro" id="IPR051206">
    <property type="entry name" value="NAMLAA_amidase_2"/>
</dbReference>
<feature type="domain" description="N-acetylmuramoyl-L-alanine amidase" evidence="13">
    <location>
        <begin position="22"/>
        <end position="173"/>
    </location>
</feature>
<keyword evidence="7" id="KW-0479">Metal-binding</keyword>
<comment type="caution">
    <text evidence="14">The sequence shown here is derived from an EMBL/GenBank/DDBJ whole genome shotgun (WGS) entry which is preliminary data.</text>
</comment>
<dbReference type="FunFam" id="3.40.80.10:FF:000002">
    <property type="entry name" value="1,6-anhydro-N-acetylmuramyl-L-alanine amidase"/>
    <property type="match status" value="1"/>
</dbReference>
<evidence type="ECO:0000256" key="5">
    <source>
        <dbReference type="ARBA" id="ARBA00011901"/>
    </source>
</evidence>
<evidence type="ECO:0000259" key="13">
    <source>
        <dbReference type="SMART" id="SM00644"/>
    </source>
</evidence>
<dbReference type="Pfam" id="PF01510">
    <property type="entry name" value="Amidase_2"/>
    <property type="match status" value="1"/>
</dbReference>
<dbReference type="GO" id="GO:0009253">
    <property type="term" value="P:peptidoglycan catabolic process"/>
    <property type="evidence" value="ECO:0007669"/>
    <property type="project" value="InterPro"/>
</dbReference>
<dbReference type="AlphaFoldDB" id="A0A7V2WU78"/>
<evidence type="ECO:0000256" key="12">
    <source>
        <dbReference type="ARBA" id="ARBA00042615"/>
    </source>
</evidence>
<dbReference type="CDD" id="cd06583">
    <property type="entry name" value="PGRP"/>
    <property type="match status" value="1"/>
</dbReference>
<dbReference type="SMART" id="SM00644">
    <property type="entry name" value="Ami_2"/>
    <property type="match status" value="1"/>
</dbReference>
<keyword evidence="9" id="KW-0862">Zinc</keyword>
<organism evidence="14">
    <name type="scientific">Leucothrix mucor</name>
    <dbReference type="NCBI Taxonomy" id="45248"/>
    <lineage>
        <taxon>Bacteria</taxon>
        <taxon>Pseudomonadati</taxon>
        <taxon>Pseudomonadota</taxon>
        <taxon>Gammaproteobacteria</taxon>
        <taxon>Thiotrichales</taxon>
        <taxon>Thiotrichaceae</taxon>
        <taxon>Leucothrix</taxon>
    </lineage>
</organism>
<dbReference type="GO" id="GO:0005737">
    <property type="term" value="C:cytoplasm"/>
    <property type="evidence" value="ECO:0007669"/>
    <property type="project" value="UniProtKB-SubCell"/>
</dbReference>
<dbReference type="GO" id="GO:0008745">
    <property type="term" value="F:N-acetylmuramoyl-L-alanine amidase activity"/>
    <property type="evidence" value="ECO:0007669"/>
    <property type="project" value="UniProtKB-EC"/>
</dbReference>
<sequence>MPNKLTYTKKSGLLENARQVPSPNFDERPNESDISLIIIHNISLPPGQFGEAWIDKLFTNQLPKDTHPFFAEIHTLRVSSHLLIRRDGEVVQYVPFHKRAWHAGISQFQGREVCNDFSIGIELEGTDKQAFTDIQYRQLEATIKQLQQHYPRLKKGNITGHQHIAPNRKTDPGEFFDWQRLSVALDQDLPANASDAKK</sequence>
<comment type="similarity">
    <text evidence="4">Belongs to the N-acetylmuramoyl-L-alanine amidase 2 family.</text>
</comment>
<evidence type="ECO:0000313" key="14">
    <source>
        <dbReference type="EMBL" id="HFC91402.1"/>
    </source>
</evidence>
<dbReference type="InterPro" id="IPR036505">
    <property type="entry name" value="Amidase/PGRP_sf"/>
</dbReference>
<evidence type="ECO:0000256" key="2">
    <source>
        <dbReference type="ARBA" id="ARBA00001947"/>
    </source>
</evidence>
<evidence type="ECO:0000256" key="9">
    <source>
        <dbReference type="ARBA" id="ARBA00022833"/>
    </source>
</evidence>
<name>A0A7V2WU78_LEUMU</name>
<evidence type="ECO:0000256" key="8">
    <source>
        <dbReference type="ARBA" id="ARBA00022801"/>
    </source>
</evidence>
<evidence type="ECO:0000256" key="6">
    <source>
        <dbReference type="ARBA" id="ARBA00022490"/>
    </source>
</evidence>
<dbReference type="InterPro" id="IPR002502">
    <property type="entry name" value="Amidase_domain"/>
</dbReference>
<dbReference type="Gene3D" id="3.40.80.10">
    <property type="entry name" value="Peptidoglycan recognition protein-like"/>
    <property type="match status" value="1"/>
</dbReference>
<dbReference type="NCBIfam" id="NF008758">
    <property type="entry name" value="PRK11789.1"/>
    <property type="match status" value="1"/>
</dbReference>
<evidence type="ECO:0000256" key="10">
    <source>
        <dbReference type="ARBA" id="ARBA00023316"/>
    </source>
</evidence>
<reference evidence="14" key="1">
    <citation type="journal article" date="2020" name="mSystems">
        <title>Genome- and Community-Level Interaction Insights into Carbon Utilization and Element Cycling Functions of Hydrothermarchaeota in Hydrothermal Sediment.</title>
        <authorList>
            <person name="Zhou Z."/>
            <person name="Liu Y."/>
            <person name="Xu W."/>
            <person name="Pan J."/>
            <person name="Luo Z.H."/>
            <person name="Li M."/>
        </authorList>
    </citation>
    <scope>NUCLEOTIDE SEQUENCE [LARGE SCALE GENOMIC DNA]</scope>
    <source>
        <strain evidence="14">HyVt-493</strain>
    </source>
</reference>
<comment type="subcellular location">
    <subcellularLocation>
        <location evidence="3">Cytoplasm</location>
    </subcellularLocation>
</comment>
<dbReference type="GO" id="GO:0071555">
    <property type="term" value="P:cell wall organization"/>
    <property type="evidence" value="ECO:0007669"/>
    <property type="project" value="UniProtKB-KW"/>
</dbReference>
<keyword evidence="10" id="KW-0961">Cell wall biogenesis/degradation</keyword>
<dbReference type="PANTHER" id="PTHR30417">
    <property type="entry name" value="N-ACETYLMURAMOYL-L-ALANINE AMIDASE AMID"/>
    <property type="match status" value="1"/>
</dbReference>
<evidence type="ECO:0000256" key="4">
    <source>
        <dbReference type="ARBA" id="ARBA00007553"/>
    </source>
</evidence>
<gene>
    <name evidence="14" type="primary">ampD</name>
    <name evidence="14" type="ORF">ENJ51_01170</name>
</gene>
<keyword evidence="6" id="KW-0963">Cytoplasm</keyword>
<keyword evidence="8 14" id="KW-0378">Hydrolase</keyword>
<evidence type="ECO:0000256" key="1">
    <source>
        <dbReference type="ARBA" id="ARBA00001561"/>
    </source>
</evidence>
<evidence type="ECO:0000256" key="11">
    <source>
        <dbReference type="ARBA" id="ARBA00039257"/>
    </source>
</evidence>
<evidence type="ECO:0000256" key="7">
    <source>
        <dbReference type="ARBA" id="ARBA00022723"/>
    </source>
</evidence>
<dbReference type="EC" id="3.5.1.28" evidence="5"/>
<comment type="cofactor">
    <cofactor evidence="2">
        <name>Zn(2+)</name>
        <dbReference type="ChEBI" id="CHEBI:29105"/>
    </cofactor>
</comment>
<evidence type="ECO:0000256" key="3">
    <source>
        <dbReference type="ARBA" id="ARBA00004496"/>
    </source>
</evidence>
<protein>
    <recommendedName>
        <fullName evidence="11">1,6-anhydro-N-acetylmuramyl-L-alanine amidase AmpD</fullName>
        <ecNumber evidence="5">3.5.1.28</ecNumber>
    </recommendedName>
    <alternativeName>
        <fullName evidence="12">N-acetylmuramoyl-L-alanine amidase</fullName>
    </alternativeName>
</protein>
<dbReference type="SUPFAM" id="SSF55846">
    <property type="entry name" value="N-acetylmuramoyl-L-alanine amidase-like"/>
    <property type="match status" value="1"/>
</dbReference>
<dbReference type="GO" id="GO:0046872">
    <property type="term" value="F:metal ion binding"/>
    <property type="evidence" value="ECO:0007669"/>
    <property type="project" value="UniProtKB-KW"/>
</dbReference>
<dbReference type="EMBL" id="DRMS01000044">
    <property type="protein sequence ID" value="HFC91402.1"/>
    <property type="molecule type" value="Genomic_DNA"/>
</dbReference>
<dbReference type="GO" id="GO:0009254">
    <property type="term" value="P:peptidoglycan turnover"/>
    <property type="evidence" value="ECO:0007669"/>
    <property type="project" value="TreeGrafter"/>
</dbReference>